<sequence length="80" mass="8659">MFAVSATRVVVNAANARTQRVQGKKRASQPGQKKSFLDWLLEKSVRDSSVIGAGYEDDLKSGQYKPKGGLNISEGGSFKI</sequence>
<reference evidence="2" key="3">
    <citation type="submission" date="2017-04" db="EMBL/GenBank/DDBJ databases">
        <title>Population genomics of picophytoplankton unveils novel chromosome hypervariability.</title>
        <authorList>
            <consortium name="DOE Joint Genome Institute"/>
            <person name="Blanc-Mathieu R."/>
            <person name="Krasovec M."/>
            <person name="Hebrard M."/>
            <person name="Yau S."/>
            <person name="Desgranges E."/>
            <person name="Martin J."/>
            <person name="Schackwitz W."/>
            <person name="Kuo A."/>
            <person name="Salin G."/>
            <person name="Donnadieu C."/>
            <person name="Desdevises Y."/>
            <person name="Sanchez-Ferandin S."/>
            <person name="Moreau H."/>
            <person name="Rivals E."/>
            <person name="Grigoriev I.V."/>
            <person name="Grimsley N."/>
            <person name="Eyre-Walker A."/>
            <person name="Piganeau G."/>
        </authorList>
    </citation>
    <scope>NUCLEOTIDE SEQUENCE [LARGE SCALE GENOMIC DNA]</scope>
    <source>
        <strain evidence="2">RCC 1115</strain>
    </source>
</reference>
<reference evidence="1" key="2">
    <citation type="journal article" date="2014" name="BMC Genomics">
        <title>An improved genome of the model marine alga Ostreococcus tauri unfolds by assessing Illumina de novo assemblies.</title>
        <authorList>
            <person name="Blanc-Mathieu R."/>
            <person name="Verhelst B."/>
            <person name="Derelle E."/>
            <person name="Rombauts S."/>
            <person name="Bouget F.Y."/>
            <person name="Carre I."/>
            <person name="Chateau A."/>
            <person name="Eyre-Walker A."/>
            <person name="Grimsley N."/>
            <person name="Moreau H."/>
            <person name="Piegu B."/>
            <person name="Rivals E."/>
            <person name="Schackwitz W."/>
            <person name="Van de Peer Y."/>
            <person name="Piganeau G."/>
        </authorList>
    </citation>
    <scope>NUCLEOTIDE SEQUENCE</scope>
    <source>
        <strain evidence="1">RCC4221</strain>
    </source>
</reference>
<evidence type="ECO:0000313" key="3">
    <source>
        <dbReference type="Proteomes" id="UP000009170"/>
    </source>
</evidence>
<accession>A0A090N3A0</accession>
<dbReference type="EMBL" id="KZ155771">
    <property type="protein sequence ID" value="OUS49675.1"/>
    <property type="molecule type" value="Genomic_DNA"/>
</dbReference>
<evidence type="ECO:0000313" key="1">
    <source>
        <dbReference type="EMBL" id="CEF97753.1"/>
    </source>
</evidence>
<gene>
    <name evidence="2" type="ORF">BE221DRAFT_189009</name>
    <name evidence="1" type="ORF">OT_ostta04g05020</name>
</gene>
<accession>A0A454XYB3</accession>
<dbReference type="Proteomes" id="UP000195557">
    <property type="component" value="Unassembled WGS sequence"/>
</dbReference>
<dbReference type="OrthoDB" id="497223at2759"/>
<protein>
    <submittedName>
        <fullName evidence="1">Unnamed product</fullName>
    </submittedName>
</protein>
<dbReference type="EMBL" id="CAID01000004">
    <property type="protein sequence ID" value="CEF97753.1"/>
    <property type="molecule type" value="Genomic_DNA"/>
</dbReference>
<dbReference type="AlphaFoldDB" id="A0A090N3A0"/>
<accession>A0A1Y5IRQ3</accession>
<dbReference type="Proteomes" id="UP000009170">
    <property type="component" value="Unassembled WGS sequence"/>
</dbReference>
<proteinExistence type="predicted"/>
<keyword evidence="3" id="KW-1185">Reference proteome</keyword>
<name>A0A090N3A0_OSTTA</name>
<organism evidence="1 3">
    <name type="scientific">Ostreococcus tauri</name>
    <name type="common">Marine green alga</name>
    <dbReference type="NCBI Taxonomy" id="70448"/>
    <lineage>
        <taxon>Eukaryota</taxon>
        <taxon>Viridiplantae</taxon>
        <taxon>Chlorophyta</taxon>
        <taxon>Mamiellophyceae</taxon>
        <taxon>Mamiellales</taxon>
        <taxon>Bathycoccaceae</taxon>
        <taxon>Ostreococcus</taxon>
    </lineage>
</organism>
<evidence type="ECO:0000313" key="2">
    <source>
        <dbReference type="EMBL" id="OUS49675.1"/>
    </source>
</evidence>
<dbReference type="InParanoid" id="A0A090N3A0"/>
<reference evidence="1 3" key="1">
    <citation type="journal article" date="2006" name="Proc. Natl. Acad. Sci. U.S.A.">
        <title>Genome analysis of the smallest free-living eukaryote Ostreococcus tauri unveils many unique features.</title>
        <authorList>
            <person name="Derelle E."/>
            <person name="Ferraz C."/>
            <person name="Rombauts S."/>
            <person name="Rouze P."/>
            <person name="Worden A.Z."/>
            <person name="Robbens S."/>
            <person name="Partensky F."/>
            <person name="Degroeve S."/>
            <person name="Echeynie S."/>
            <person name="Cooke R."/>
            <person name="Saeys Y."/>
            <person name="Wuyts J."/>
            <person name="Jabbari K."/>
            <person name="Bowler C."/>
            <person name="Panaud O."/>
            <person name="Piegu B."/>
            <person name="Ball S.G."/>
            <person name="Ral J.-P."/>
            <person name="Bouget F.-Y."/>
            <person name="Piganeau G."/>
            <person name="De Baets B."/>
            <person name="Picard A."/>
            <person name="Delseny M."/>
            <person name="Demaille J."/>
            <person name="Van de Peer Y."/>
            <person name="Moreau H."/>
        </authorList>
    </citation>
    <scope>NUCLEOTIDE SEQUENCE [LARGE SCALE GENOMIC DNA]</scope>
    <source>
        <strain evidence="1 3">OTTH0595</strain>
    </source>
</reference>